<evidence type="ECO:0000313" key="20">
    <source>
        <dbReference type="RefSeq" id="XP_026488879.2"/>
    </source>
</evidence>
<comment type="function">
    <text evidence="2">May be involved in the metabolism of insect hormones and in the breakdown of synthetic insecticides.</text>
</comment>
<dbReference type="InterPro" id="IPR001128">
    <property type="entry name" value="Cyt_P450"/>
</dbReference>
<dbReference type="Gene3D" id="1.10.630.10">
    <property type="entry name" value="Cytochrome P450"/>
    <property type="match status" value="1"/>
</dbReference>
<dbReference type="GO" id="GO:0005506">
    <property type="term" value="F:iron ion binding"/>
    <property type="evidence" value="ECO:0007669"/>
    <property type="project" value="InterPro"/>
</dbReference>
<feature type="transmembrane region" description="Helical" evidence="18">
    <location>
        <begin position="6"/>
        <end position="23"/>
    </location>
</feature>
<evidence type="ECO:0000256" key="8">
    <source>
        <dbReference type="ARBA" id="ARBA00022723"/>
    </source>
</evidence>
<feature type="binding site" description="axial binding residue" evidence="16">
    <location>
        <position position="459"/>
    </location>
    <ligand>
        <name>heme</name>
        <dbReference type="ChEBI" id="CHEBI:30413"/>
    </ligand>
    <ligandPart>
        <name>Fe</name>
        <dbReference type="ChEBI" id="CHEBI:18248"/>
    </ligandPart>
</feature>
<comment type="subcellular location">
    <subcellularLocation>
        <location evidence="4">Endoplasmic reticulum membrane</location>
        <topology evidence="4">Peripheral membrane protein</topology>
    </subcellularLocation>
    <subcellularLocation>
        <location evidence="3">Microsome membrane</location>
        <topology evidence="3">Peripheral membrane protein</topology>
    </subcellularLocation>
</comment>
<comment type="cofactor">
    <cofactor evidence="1 16">
        <name>heme</name>
        <dbReference type="ChEBI" id="CHEBI:30413"/>
    </cofactor>
</comment>
<keyword evidence="10" id="KW-0492">Microsome</keyword>
<dbReference type="OMA" id="VEYECIG"/>
<dbReference type="Pfam" id="PF00067">
    <property type="entry name" value="p450"/>
    <property type="match status" value="1"/>
</dbReference>
<dbReference type="AlphaFoldDB" id="A0A8B8HVI6"/>
<protein>
    <recommendedName>
        <fullName evidence="6">unspecific monooxygenase</fullName>
        <ecNumber evidence="6">1.14.14.1</ecNumber>
    </recommendedName>
</protein>
<dbReference type="GO" id="GO:0005789">
    <property type="term" value="C:endoplasmic reticulum membrane"/>
    <property type="evidence" value="ECO:0007669"/>
    <property type="project" value="UniProtKB-SubCell"/>
</dbReference>
<dbReference type="CDD" id="cd11056">
    <property type="entry name" value="CYP6-like"/>
    <property type="match status" value="1"/>
</dbReference>
<dbReference type="InterPro" id="IPR002403">
    <property type="entry name" value="Cyt_P450_E_grp-IV"/>
</dbReference>
<reference evidence="20" key="1">
    <citation type="submission" date="2025-08" db="UniProtKB">
        <authorList>
            <consortium name="RefSeq"/>
        </authorList>
    </citation>
    <scope>IDENTIFICATION</scope>
    <source>
        <tissue evidence="20">Whole body</tissue>
    </source>
</reference>
<dbReference type="GeneID" id="113395507"/>
<comment type="catalytic activity">
    <reaction evidence="15">
        <text>an organic molecule + reduced [NADPH--hemoprotein reductase] + O2 = an alcohol + oxidized [NADPH--hemoprotein reductase] + H2O + H(+)</text>
        <dbReference type="Rhea" id="RHEA:17149"/>
        <dbReference type="Rhea" id="RHEA-COMP:11964"/>
        <dbReference type="Rhea" id="RHEA-COMP:11965"/>
        <dbReference type="ChEBI" id="CHEBI:15377"/>
        <dbReference type="ChEBI" id="CHEBI:15378"/>
        <dbReference type="ChEBI" id="CHEBI:15379"/>
        <dbReference type="ChEBI" id="CHEBI:30879"/>
        <dbReference type="ChEBI" id="CHEBI:57618"/>
        <dbReference type="ChEBI" id="CHEBI:58210"/>
        <dbReference type="ChEBI" id="CHEBI:142491"/>
        <dbReference type="EC" id="1.14.14.1"/>
    </reaction>
</comment>
<evidence type="ECO:0000256" key="18">
    <source>
        <dbReference type="SAM" id="Phobius"/>
    </source>
</evidence>
<evidence type="ECO:0000256" key="5">
    <source>
        <dbReference type="ARBA" id="ARBA00010617"/>
    </source>
</evidence>
<dbReference type="InterPro" id="IPR036396">
    <property type="entry name" value="Cyt_P450_sf"/>
</dbReference>
<dbReference type="OrthoDB" id="2789670at2759"/>
<dbReference type="PANTHER" id="PTHR24292:SF45">
    <property type="entry name" value="CYTOCHROME P450 6G1-RELATED"/>
    <property type="match status" value="1"/>
</dbReference>
<evidence type="ECO:0000256" key="3">
    <source>
        <dbReference type="ARBA" id="ARBA00004174"/>
    </source>
</evidence>
<keyword evidence="12 16" id="KW-0408">Iron</keyword>
<dbReference type="SUPFAM" id="SSF48264">
    <property type="entry name" value="Cytochrome P450"/>
    <property type="match status" value="1"/>
</dbReference>
<evidence type="ECO:0000256" key="9">
    <source>
        <dbReference type="ARBA" id="ARBA00022824"/>
    </source>
</evidence>
<evidence type="ECO:0000256" key="4">
    <source>
        <dbReference type="ARBA" id="ARBA00004406"/>
    </source>
</evidence>
<evidence type="ECO:0000256" key="6">
    <source>
        <dbReference type="ARBA" id="ARBA00012109"/>
    </source>
</evidence>
<accession>A0A8B8HVI6</accession>
<dbReference type="PANTHER" id="PTHR24292">
    <property type="entry name" value="CYTOCHROME P450"/>
    <property type="match status" value="1"/>
</dbReference>
<evidence type="ECO:0000256" key="15">
    <source>
        <dbReference type="ARBA" id="ARBA00047827"/>
    </source>
</evidence>
<comment type="similarity">
    <text evidence="5 17">Belongs to the cytochrome P450 family.</text>
</comment>
<keyword evidence="8 16" id="KW-0479">Metal-binding</keyword>
<dbReference type="GO" id="GO:0016712">
    <property type="term" value="F:oxidoreductase activity, acting on paired donors, with incorporation or reduction of molecular oxygen, reduced flavin or flavoprotein as one donor, and incorporation of one atom of oxygen"/>
    <property type="evidence" value="ECO:0007669"/>
    <property type="project" value="UniProtKB-EC"/>
</dbReference>
<dbReference type="PRINTS" id="PR00385">
    <property type="entry name" value="P450"/>
</dbReference>
<keyword evidence="18" id="KW-1133">Transmembrane helix</keyword>
<keyword evidence="14 18" id="KW-0472">Membrane</keyword>
<evidence type="ECO:0000256" key="12">
    <source>
        <dbReference type="ARBA" id="ARBA00023004"/>
    </source>
</evidence>
<dbReference type="RefSeq" id="XP_026488879.2">
    <property type="nucleotide sequence ID" value="XM_026633094.2"/>
</dbReference>
<sequence>MILIFYLVLFIVIIFFYRLYISLTKNNDYWKKKNVPYLKPRLLFGNFSDYILFKKSAPTVTSEICEQFPDEPYVGVFYGTAPALVIKDPKLLKLVLAQDFSYFNGRENTDYANREAVTTSIFFTGGDHWKVLRHNLTPLFTSAKLKNMFPTIAECAEEMTTFLEEEKKISENSNLKSLLARYSMDCIINCIFGLRANTLKTDNGVNPFVIVGEKIFDTSTMRSLKIITRAMWPSLFYALGFKLFDEKIEVFFKSLFIGARKNRLKEKSSMKNFVDLILSWEEESYITGDSFNNSNISENNIERLEVNEDLLVAQCTSFFGAGFETTSSTINFLLYELSKSKRAQDIVLEEVDAYFKKHGYIKYECLNEMPYLEACIDETLRLYPTLGSVTREVMKCYTLPTGLRLQKGDRVHIPVHYIHRHPDYFPDPISYRPERFFGDEKKKIKQFTFMPFGDGPRVCIGARFSKMVMYAGLLTIFRKYRIELGENMPLSLKLRPVSIVTQISTNLQVKFIPREL</sequence>
<gene>
    <name evidence="20" type="primary">LOC113395507</name>
</gene>
<keyword evidence="11 17" id="KW-0560">Oxidoreductase</keyword>
<dbReference type="InterPro" id="IPR050476">
    <property type="entry name" value="Insect_CytP450_Detox"/>
</dbReference>
<evidence type="ECO:0000256" key="11">
    <source>
        <dbReference type="ARBA" id="ARBA00023002"/>
    </source>
</evidence>
<evidence type="ECO:0000256" key="14">
    <source>
        <dbReference type="ARBA" id="ARBA00023136"/>
    </source>
</evidence>
<evidence type="ECO:0000256" key="7">
    <source>
        <dbReference type="ARBA" id="ARBA00022617"/>
    </source>
</evidence>
<dbReference type="PROSITE" id="PS00086">
    <property type="entry name" value="CYTOCHROME_P450"/>
    <property type="match status" value="1"/>
</dbReference>
<keyword evidence="9" id="KW-0256">Endoplasmic reticulum</keyword>
<dbReference type="PRINTS" id="PR00465">
    <property type="entry name" value="EP450IV"/>
</dbReference>
<evidence type="ECO:0000256" key="10">
    <source>
        <dbReference type="ARBA" id="ARBA00022848"/>
    </source>
</evidence>
<evidence type="ECO:0000256" key="17">
    <source>
        <dbReference type="RuleBase" id="RU000461"/>
    </source>
</evidence>
<dbReference type="InterPro" id="IPR017972">
    <property type="entry name" value="Cyt_P450_CS"/>
</dbReference>
<dbReference type="GO" id="GO:0020037">
    <property type="term" value="F:heme binding"/>
    <property type="evidence" value="ECO:0007669"/>
    <property type="project" value="InterPro"/>
</dbReference>
<keyword evidence="13 17" id="KW-0503">Monooxygenase</keyword>
<evidence type="ECO:0000256" key="13">
    <source>
        <dbReference type="ARBA" id="ARBA00023033"/>
    </source>
</evidence>
<keyword evidence="18" id="KW-0812">Transmembrane</keyword>
<evidence type="ECO:0000256" key="1">
    <source>
        <dbReference type="ARBA" id="ARBA00001971"/>
    </source>
</evidence>
<dbReference type="EC" id="1.14.14.1" evidence="6"/>
<name>A0A8B8HVI6_VANTA</name>
<keyword evidence="19" id="KW-1185">Reference proteome</keyword>
<evidence type="ECO:0000313" key="19">
    <source>
        <dbReference type="Proteomes" id="UP001652626"/>
    </source>
</evidence>
<organism evidence="19 20">
    <name type="scientific">Vanessa tameamea</name>
    <name type="common">Kamehameha butterfly</name>
    <dbReference type="NCBI Taxonomy" id="334116"/>
    <lineage>
        <taxon>Eukaryota</taxon>
        <taxon>Metazoa</taxon>
        <taxon>Ecdysozoa</taxon>
        <taxon>Arthropoda</taxon>
        <taxon>Hexapoda</taxon>
        <taxon>Insecta</taxon>
        <taxon>Pterygota</taxon>
        <taxon>Neoptera</taxon>
        <taxon>Endopterygota</taxon>
        <taxon>Lepidoptera</taxon>
        <taxon>Glossata</taxon>
        <taxon>Ditrysia</taxon>
        <taxon>Papilionoidea</taxon>
        <taxon>Nymphalidae</taxon>
        <taxon>Nymphalinae</taxon>
        <taxon>Vanessa</taxon>
    </lineage>
</organism>
<evidence type="ECO:0000256" key="16">
    <source>
        <dbReference type="PIRSR" id="PIRSR602403-1"/>
    </source>
</evidence>
<proteinExistence type="inferred from homology"/>
<keyword evidence="7 16" id="KW-0349">Heme</keyword>
<evidence type="ECO:0000256" key="2">
    <source>
        <dbReference type="ARBA" id="ARBA00003690"/>
    </source>
</evidence>
<dbReference type="Proteomes" id="UP001652626">
    <property type="component" value="Chromosome 21"/>
</dbReference>